<dbReference type="PROSITE" id="PS50930">
    <property type="entry name" value="HTH_LYTTR"/>
    <property type="match status" value="1"/>
</dbReference>
<dbReference type="InterPro" id="IPR001789">
    <property type="entry name" value="Sig_transdc_resp-reg_receiver"/>
</dbReference>
<feature type="domain" description="HTH LytTR-type" evidence="3">
    <location>
        <begin position="166"/>
        <end position="270"/>
    </location>
</feature>
<dbReference type="Proteomes" id="UP001161325">
    <property type="component" value="Unassembled WGS sequence"/>
</dbReference>
<dbReference type="SMART" id="SM00850">
    <property type="entry name" value="LytTR"/>
    <property type="match status" value="1"/>
</dbReference>
<dbReference type="InterPro" id="IPR007492">
    <property type="entry name" value="LytTR_DNA-bd_dom"/>
</dbReference>
<keyword evidence="5" id="KW-1185">Reference proteome</keyword>
<keyword evidence="1" id="KW-0597">Phosphoprotein</keyword>
<dbReference type="InterPro" id="IPR046947">
    <property type="entry name" value="LytR-like"/>
</dbReference>
<evidence type="ECO:0000259" key="3">
    <source>
        <dbReference type="PROSITE" id="PS50930"/>
    </source>
</evidence>
<dbReference type="GO" id="GO:0000156">
    <property type="term" value="F:phosphorelay response regulator activity"/>
    <property type="evidence" value="ECO:0007669"/>
    <property type="project" value="InterPro"/>
</dbReference>
<reference evidence="4" key="1">
    <citation type="submission" date="2022-08" db="EMBL/GenBank/DDBJ databases">
        <title>Draft genome sequencing of Roseisolibacter agri AW1220.</title>
        <authorList>
            <person name="Tobiishi Y."/>
            <person name="Tonouchi A."/>
        </authorList>
    </citation>
    <scope>NUCLEOTIDE SEQUENCE</scope>
    <source>
        <strain evidence="4">AW1220</strain>
    </source>
</reference>
<sequence>MSAASNVVRAIVVDDEPLARAGLRALLAEDPEVEVVAECANGREAVDALRAHAPDLVLLDVQMPGLDGFGVVREIGVDRMPVVVFATAFDQYALRAFEARALDYLLKPFTDERFREVLARAKEQVRQRRVGARGAQLAAQLAALLASGGVPEAPATPPTPAAPARVAVRLGNRTAFVRLDDVDWVEAADYYVRLHVAGTSHLLRESMDEMEARLDPRRFVRVHRSAIVNVARVRELRSAAAGRHEVVLRDGTRLPLSRSRRELVARALAEAG</sequence>
<evidence type="ECO:0000256" key="1">
    <source>
        <dbReference type="PROSITE-ProRule" id="PRU00169"/>
    </source>
</evidence>
<dbReference type="Pfam" id="PF04397">
    <property type="entry name" value="LytTR"/>
    <property type="match status" value="1"/>
</dbReference>
<protein>
    <recommendedName>
        <fullName evidence="6">Transcriptional regulatory protein YehT</fullName>
    </recommendedName>
</protein>
<dbReference type="SUPFAM" id="SSF52172">
    <property type="entry name" value="CheY-like"/>
    <property type="match status" value="1"/>
</dbReference>
<dbReference type="PROSITE" id="PS50110">
    <property type="entry name" value="RESPONSE_REGULATORY"/>
    <property type="match status" value="1"/>
</dbReference>
<evidence type="ECO:0000259" key="2">
    <source>
        <dbReference type="PROSITE" id="PS50110"/>
    </source>
</evidence>
<proteinExistence type="predicted"/>
<name>A0AA37V1J9_9BACT</name>
<dbReference type="InterPro" id="IPR011006">
    <property type="entry name" value="CheY-like_superfamily"/>
</dbReference>
<accession>A0AA37V1J9</accession>
<dbReference type="SMART" id="SM00448">
    <property type="entry name" value="REC"/>
    <property type="match status" value="1"/>
</dbReference>
<dbReference type="GO" id="GO:0003677">
    <property type="term" value="F:DNA binding"/>
    <property type="evidence" value="ECO:0007669"/>
    <property type="project" value="InterPro"/>
</dbReference>
<dbReference type="Gene3D" id="2.40.50.1020">
    <property type="entry name" value="LytTr DNA-binding domain"/>
    <property type="match status" value="1"/>
</dbReference>
<dbReference type="Gene3D" id="3.40.50.2300">
    <property type="match status" value="1"/>
</dbReference>
<organism evidence="4 5">
    <name type="scientific">Roseisolibacter agri</name>
    <dbReference type="NCBI Taxonomy" id="2014610"/>
    <lineage>
        <taxon>Bacteria</taxon>
        <taxon>Pseudomonadati</taxon>
        <taxon>Gemmatimonadota</taxon>
        <taxon>Gemmatimonadia</taxon>
        <taxon>Gemmatimonadales</taxon>
        <taxon>Gemmatimonadaceae</taxon>
        <taxon>Roseisolibacter</taxon>
    </lineage>
</organism>
<dbReference type="AlphaFoldDB" id="A0AA37V1J9"/>
<evidence type="ECO:0008006" key="6">
    <source>
        <dbReference type="Google" id="ProtNLM"/>
    </source>
</evidence>
<dbReference type="Pfam" id="PF00072">
    <property type="entry name" value="Response_reg"/>
    <property type="match status" value="1"/>
</dbReference>
<gene>
    <name evidence="4" type="ORF">rosag_04200</name>
</gene>
<comment type="caution">
    <text evidence="4">The sequence shown here is derived from an EMBL/GenBank/DDBJ whole genome shotgun (WGS) entry which is preliminary data.</text>
</comment>
<dbReference type="EMBL" id="BRXS01000001">
    <property type="protein sequence ID" value="GLC23907.1"/>
    <property type="molecule type" value="Genomic_DNA"/>
</dbReference>
<evidence type="ECO:0000313" key="4">
    <source>
        <dbReference type="EMBL" id="GLC23907.1"/>
    </source>
</evidence>
<feature type="modified residue" description="4-aspartylphosphate" evidence="1">
    <location>
        <position position="60"/>
    </location>
</feature>
<dbReference type="PANTHER" id="PTHR37299">
    <property type="entry name" value="TRANSCRIPTIONAL REGULATOR-RELATED"/>
    <property type="match status" value="1"/>
</dbReference>
<dbReference type="PANTHER" id="PTHR37299:SF1">
    <property type="entry name" value="STAGE 0 SPORULATION PROTEIN A HOMOLOG"/>
    <property type="match status" value="1"/>
</dbReference>
<feature type="domain" description="Response regulatory" evidence="2">
    <location>
        <begin position="9"/>
        <end position="122"/>
    </location>
</feature>
<dbReference type="RefSeq" id="WP_284348353.1">
    <property type="nucleotide sequence ID" value="NZ_BRXS01000001.1"/>
</dbReference>
<evidence type="ECO:0000313" key="5">
    <source>
        <dbReference type="Proteomes" id="UP001161325"/>
    </source>
</evidence>